<dbReference type="AlphaFoldDB" id="A0A6C0LJG7"/>
<keyword evidence="1" id="KW-0472">Membrane</keyword>
<evidence type="ECO:0000256" key="1">
    <source>
        <dbReference type="SAM" id="Phobius"/>
    </source>
</evidence>
<protein>
    <submittedName>
        <fullName evidence="2">Uncharacterized protein</fullName>
    </submittedName>
</protein>
<organism evidence="2">
    <name type="scientific">viral metagenome</name>
    <dbReference type="NCBI Taxonomy" id="1070528"/>
    <lineage>
        <taxon>unclassified sequences</taxon>
        <taxon>metagenomes</taxon>
        <taxon>organismal metagenomes</taxon>
    </lineage>
</organism>
<accession>A0A6C0LJG7</accession>
<feature type="transmembrane region" description="Helical" evidence="1">
    <location>
        <begin position="77"/>
        <end position="100"/>
    </location>
</feature>
<proteinExistence type="predicted"/>
<dbReference type="EMBL" id="MN740493">
    <property type="protein sequence ID" value="QHU29694.1"/>
    <property type="molecule type" value="Genomic_DNA"/>
</dbReference>
<feature type="transmembrane region" description="Helical" evidence="1">
    <location>
        <begin position="106"/>
        <end position="128"/>
    </location>
</feature>
<sequence>MAAENCKDNTINYYFIGNKEDLKEQTIFKYFDTNYIPLNNLLLSYYQTMGAKTQDIEFNALLDKLNTNRKIYNRYNIYPIFISIIVIIILICVFILRFIFLNYYYLYTYLLLGIVLTLIIIGSIWFIYINNETL</sequence>
<keyword evidence="1" id="KW-0812">Transmembrane</keyword>
<reference evidence="2" key="1">
    <citation type="journal article" date="2020" name="Nature">
        <title>Giant virus diversity and host interactions through global metagenomics.</title>
        <authorList>
            <person name="Schulz F."/>
            <person name="Roux S."/>
            <person name="Paez-Espino D."/>
            <person name="Jungbluth S."/>
            <person name="Walsh D.A."/>
            <person name="Denef V.J."/>
            <person name="McMahon K.D."/>
            <person name="Konstantinidis K.T."/>
            <person name="Eloe-Fadrosh E.A."/>
            <person name="Kyrpides N.C."/>
            <person name="Woyke T."/>
        </authorList>
    </citation>
    <scope>NUCLEOTIDE SEQUENCE</scope>
    <source>
        <strain evidence="2">GVMAG-M-3300027804-48</strain>
    </source>
</reference>
<name>A0A6C0LJG7_9ZZZZ</name>
<evidence type="ECO:0000313" key="2">
    <source>
        <dbReference type="EMBL" id="QHU29694.1"/>
    </source>
</evidence>
<keyword evidence="1" id="KW-1133">Transmembrane helix</keyword>